<dbReference type="EMBL" id="BAAAUX010000039">
    <property type="protein sequence ID" value="GAA2819675.1"/>
    <property type="molecule type" value="Genomic_DNA"/>
</dbReference>
<comment type="caution">
    <text evidence="1">The sequence shown here is derived from an EMBL/GenBank/DDBJ whole genome shotgun (WGS) entry which is preliminary data.</text>
</comment>
<proteinExistence type="predicted"/>
<gene>
    <name evidence="1" type="ORF">GCM10010470_63720</name>
</gene>
<dbReference type="Proteomes" id="UP001500979">
    <property type="component" value="Unassembled WGS sequence"/>
</dbReference>
<evidence type="ECO:0000313" key="1">
    <source>
        <dbReference type="EMBL" id="GAA2819675.1"/>
    </source>
</evidence>
<keyword evidence="2" id="KW-1185">Reference proteome</keyword>
<organism evidence="1 2">
    <name type="scientific">Saccharopolyspora taberi</name>
    <dbReference type="NCBI Taxonomy" id="60895"/>
    <lineage>
        <taxon>Bacteria</taxon>
        <taxon>Bacillati</taxon>
        <taxon>Actinomycetota</taxon>
        <taxon>Actinomycetes</taxon>
        <taxon>Pseudonocardiales</taxon>
        <taxon>Pseudonocardiaceae</taxon>
        <taxon>Saccharopolyspora</taxon>
    </lineage>
</organism>
<accession>A0ABN3VN33</accession>
<sequence length="103" mass="10477">MPGLPKTVVSPSRRSSPLVMSRTVASCTFALPRVAAGLVSRPPTTTSQGGPDLQIALLTQLLVVDALCVVVRVAEPQAPPGCGSADIAYAKYATSTLSSPEGA</sequence>
<protein>
    <submittedName>
        <fullName evidence="1">Uncharacterized protein</fullName>
    </submittedName>
</protein>
<name>A0ABN3VN33_9PSEU</name>
<evidence type="ECO:0000313" key="2">
    <source>
        <dbReference type="Proteomes" id="UP001500979"/>
    </source>
</evidence>
<reference evidence="1 2" key="1">
    <citation type="journal article" date="2019" name="Int. J. Syst. Evol. Microbiol.">
        <title>The Global Catalogue of Microorganisms (GCM) 10K type strain sequencing project: providing services to taxonomists for standard genome sequencing and annotation.</title>
        <authorList>
            <consortium name="The Broad Institute Genomics Platform"/>
            <consortium name="The Broad Institute Genome Sequencing Center for Infectious Disease"/>
            <person name="Wu L."/>
            <person name="Ma J."/>
        </authorList>
    </citation>
    <scope>NUCLEOTIDE SEQUENCE [LARGE SCALE GENOMIC DNA]</scope>
    <source>
        <strain evidence="1 2">JCM 9383</strain>
    </source>
</reference>